<name>A0AAW6KCT3_9BACI</name>
<dbReference type="Proteomes" id="UP001216709">
    <property type="component" value="Unassembled WGS sequence"/>
</dbReference>
<organism evidence="1 2">
    <name type="scientific">Bacillus paralicheniformis</name>
    <dbReference type="NCBI Taxonomy" id="1648923"/>
    <lineage>
        <taxon>Bacteria</taxon>
        <taxon>Bacillati</taxon>
        <taxon>Bacillota</taxon>
        <taxon>Bacilli</taxon>
        <taxon>Bacillales</taxon>
        <taxon>Bacillaceae</taxon>
        <taxon>Bacillus</taxon>
    </lineage>
</organism>
<accession>A0AAW6KCT3</accession>
<evidence type="ECO:0000313" key="1">
    <source>
        <dbReference type="EMBL" id="MDE1453322.1"/>
    </source>
</evidence>
<dbReference type="AlphaFoldDB" id="A0AAW6KCT3"/>
<comment type="caution">
    <text evidence="1">The sequence shown here is derived from an EMBL/GenBank/DDBJ whole genome shotgun (WGS) entry which is preliminary data.</text>
</comment>
<proteinExistence type="predicted"/>
<dbReference type="RefSeq" id="WP_026578901.1">
    <property type="nucleotide sequence ID" value="NZ_AP025339.1"/>
</dbReference>
<sequence length="139" mass="15277">MKRLLKRKKIFGTFSVVALVFIFGFSTVSLAYNEPYSFNIRSAVTGEAKHKLSNKSTTITASARTIKAETGETLSQTHKYTVTISKGVFTSYSTGRLTTGKSYSKNVGKVAKGTYRVNVTKHTYSDYGINIKGGGRIKQ</sequence>
<reference evidence="1" key="1">
    <citation type="submission" date="2022-12" db="EMBL/GenBank/DDBJ databases">
        <title>Draft Genome Sequences of Bacillus licheniformis and Bacillus paralicheniformis strains isolated from Irish skim milk powders.</title>
        <authorList>
            <person name="Lourenco A."/>
            <person name="Li F."/>
            <person name="Geraldine D."/>
            <person name="Tobin J.T."/>
            <person name="Butler F."/>
            <person name="Jordan K."/>
            <person name="Obrien T."/>
        </authorList>
    </citation>
    <scope>NUCLEOTIDE SEQUENCE</scope>
    <source>
        <strain evidence="1">3370</strain>
    </source>
</reference>
<gene>
    <name evidence="1" type="ORF">PVN32_14185</name>
</gene>
<evidence type="ECO:0000313" key="2">
    <source>
        <dbReference type="Proteomes" id="UP001216709"/>
    </source>
</evidence>
<protein>
    <submittedName>
        <fullName evidence="1">Uncharacterized protein</fullName>
    </submittedName>
</protein>
<dbReference type="EMBL" id="JARAFO010000043">
    <property type="protein sequence ID" value="MDE1453322.1"/>
    <property type="molecule type" value="Genomic_DNA"/>
</dbReference>